<gene>
    <name evidence="1" type="ORF">EG359_01380</name>
    <name evidence="2" type="ORF">SAMN05421768_106251</name>
</gene>
<reference evidence="1 4" key="2">
    <citation type="submission" date="2018-11" db="EMBL/GenBank/DDBJ databases">
        <title>Proposal to divide the Flavobacteriaceae and reorganize its genera based on Amino Acid Identity values calculated from whole genome sequences.</title>
        <authorList>
            <person name="Nicholson A.C."/>
            <person name="Gulvik C.A."/>
            <person name="Whitney A.M."/>
            <person name="Humrighouse B.W."/>
            <person name="Bell M."/>
            <person name="Holmes B."/>
            <person name="Steigerwalt A.G."/>
            <person name="Villarma A."/>
            <person name="Sheth M."/>
            <person name="Batra D."/>
            <person name="Pryor J."/>
            <person name="Bernardet J.-F."/>
            <person name="Hugo C."/>
            <person name="Kampfer P."/>
            <person name="Newman J."/>
            <person name="McQuiston J.R."/>
        </authorList>
    </citation>
    <scope>NUCLEOTIDE SEQUENCE [LARGE SCALE GENOMIC DNA]</scope>
    <source>
        <strain evidence="1 4">DSM 16927</strain>
    </source>
</reference>
<protein>
    <submittedName>
        <fullName evidence="1">Peptidylprolyl isomerase</fullName>
    </submittedName>
</protein>
<organism evidence="2 3">
    <name type="scientific">Chryseobacterium joostei</name>
    <dbReference type="NCBI Taxonomy" id="112234"/>
    <lineage>
        <taxon>Bacteria</taxon>
        <taxon>Pseudomonadati</taxon>
        <taxon>Bacteroidota</taxon>
        <taxon>Flavobacteriia</taxon>
        <taxon>Flavobacteriales</taxon>
        <taxon>Weeksellaceae</taxon>
        <taxon>Chryseobacterium group</taxon>
        <taxon>Chryseobacterium</taxon>
    </lineage>
</organism>
<sequence length="151" mass="16784">MNSMRKLFLSLAIVGGQLMFAQKVVGLKVDKNQKQEVPATISKEKINLYNSNLFKFLDALQSSDQKTVDELISDKVKEIVTEDILKKVKDGIDPSKKLEVLKVGYYSTMDGLNHPNIKYKYAGDASSKEVLSAIFEDNGKILGVMPIGVDQ</sequence>
<dbReference type="STRING" id="112234.SAMN05421768_106251"/>
<dbReference type="EMBL" id="CP033926">
    <property type="protein sequence ID" value="AZA98335.1"/>
    <property type="molecule type" value="Genomic_DNA"/>
</dbReference>
<dbReference type="Proteomes" id="UP000186106">
    <property type="component" value="Unassembled WGS sequence"/>
</dbReference>
<dbReference type="Proteomes" id="UP000279541">
    <property type="component" value="Chromosome"/>
</dbReference>
<dbReference type="EMBL" id="FTNZ01000006">
    <property type="protein sequence ID" value="SIS39395.1"/>
    <property type="molecule type" value="Genomic_DNA"/>
</dbReference>
<keyword evidence="1" id="KW-0413">Isomerase</keyword>
<dbReference type="AlphaFoldDB" id="A0A1N7IQM6"/>
<name>A0A1N7IQM6_9FLAO</name>
<reference evidence="2 3" key="1">
    <citation type="submission" date="2017-01" db="EMBL/GenBank/DDBJ databases">
        <authorList>
            <person name="Mah S.A."/>
            <person name="Swanson W.J."/>
            <person name="Moy G.W."/>
            <person name="Vacquier V.D."/>
        </authorList>
    </citation>
    <scope>NUCLEOTIDE SEQUENCE [LARGE SCALE GENOMIC DNA]</scope>
    <source>
        <strain evidence="2 3">DSM 16927</strain>
    </source>
</reference>
<dbReference type="GO" id="GO:0016853">
    <property type="term" value="F:isomerase activity"/>
    <property type="evidence" value="ECO:0007669"/>
    <property type="project" value="UniProtKB-KW"/>
</dbReference>
<evidence type="ECO:0000313" key="3">
    <source>
        <dbReference type="Proteomes" id="UP000186106"/>
    </source>
</evidence>
<accession>A0A1N7IQM6</accession>
<evidence type="ECO:0000313" key="1">
    <source>
        <dbReference type="EMBL" id="AZA98335.1"/>
    </source>
</evidence>
<proteinExistence type="predicted"/>
<dbReference type="KEGG" id="cjt:EG359_01380"/>
<evidence type="ECO:0000313" key="4">
    <source>
        <dbReference type="Proteomes" id="UP000279541"/>
    </source>
</evidence>
<dbReference type="OrthoDB" id="1273271at2"/>
<evidence type="ECO:0000313" key="2">
    <source>
        <dbReference type="EMBL" id="SIS39395.1"/>
    </source>
</evidence>
<keyword evidence="4" id="KW-1185">Reference proteome</keyword>